<evidence type="ECO:0000256" key="2">
    <source>
        <dbReference type="ARBA" id="ARBA00022692"/>
    </source>
</evidence>
<dbReference type="Proteomes" id="UP000800092">
    <property type="component" value="Unassembled WGS sequence"/>
</dbReference>
<dbReference type="EMBL" id="ML991777">
    <property type="protein sequence ID" value="KAF2238052.1"/>
    <property type="molecule type" value="Genomic_DNA"/>
</dbReference>
<name>A0A6A6HJK1_VIRVR</name>
<gene>
    <name evidence="9" type="ORF">EV356DRAFT_440933</name>
</gene>
<accession>A0A6A6HJK1</accession>
<dbReference type="InterPro" id="IPR039542">
    <property type="entry name" value="Erv_N"/>
</dbReference>
<keyword evidence="10" id="KW-1185">Reference proteome</keyword>
<sequence length="398" mass="44271">MNGFVDHGLDEGNFGDAKGLSVKAFDAFPKTKPTYLTRTSSGGVWTIILLFVGSLLTFSELRRWFVGETSHTYSVEHGVAHILQINLDVVVAMQCQDLHVNVQDASGDRILAGDTLKKDPTNWGQWGKQRGVHTLGVGDEKDRSIYDEEDVHDYLGAARGRKRFKKTPRLRGDVDACRVYGSMEGNKVQGDFHITARGHGYMEFGPHLDHSAFNFSHYINELSFGPFYPSLTNPLDATVGTVYDHFYKYQYYLSIVPTIYTTTPVGQLSAASLASGASDLESRYSLDDGGATIHTNQYAVTSQSHPVPESHIPGIFVKYDIEPITLLISEESASLLSLLVRLVNVASGVVVAGGWCYQLTEWAREVSGRRGRKRMDSNMGMLHGRSESQDEKWREKSY</sequence>
<dbReference type="PANTHER" id="PTHR10984:SF81">
    <property type="entry name" value="ER-DERIVED VESICLES PROTEIN ERV41"/>
    <property type="match status" value="1"/>
</dbReference>
<keyword evidence="2" id="KW-0812">Transmembrane</keyword>
<dbReference type="GO" id="GO:0030134">
    <property type="term" value="C:COPII-coated ER to Golgi transport vesicle"/>
    <property type="evidence" value="ECO:0007669"/>
    <property type="project" value="TreeGrafter"/>
</dbReference>
<keyword evidence="4" id="KW-0472">Membrane</keyword>
<dbReference type="InterPro" id="IPR012936">
    <property type="entry name" value="Erv_C"/>
</dbReference>
<dbReference type="InterPro" id="IPR045888">
    <property type="entry name" value="Erv"/>
</dbReference>
<evidence type="ECO:0000313" key="9">
    <source>
        <dbReference type="EMBL" id="KAF2238052.1"/>
    </source>
</evidence>
<dbReference type="GO" id="GO:0006890">
    <property type="term" value="P:retrograde vesicle-mediated transport, Golgi to endoplasmic reticulum"/>
    <property type="evidence" value="ECO:0007669"/>
    <property type="project" value="TreeGrafter"/>
</dbReference>
<feature type="domain" description="Endoplasmic reticulum vesicle transporter C-terminal" evidence="7">
    <location>
        <begin position="175"/>
        <end position="353"/>
    </location>
</feature>
<evidence type="ECO:0000259" key="8">
    <source>
        <dbReference type="Pfam" id="PF13850"/>
    </source>
</evidence>
<keyword evidence="3" id="KW-1133">Transmembrane helix</keyword>
<dbReference type="GO" id="GO:0033116">
    <property type="term" value="C:endoplasmic reticulum-Golgi intermediate compartment membrane"/>
    <property type="evidence" value="ECO:0007669"/>
    <property type="project" value="UniProtKB-SubCell"/>
</dbReference>
<comment type="subcellular location">
    <subcellularLocation>
        <location evidence="5">Endoplasmic reticulum membrane</location>
        <topology evidence="5">Multi-pass membrane protein</topology>
    </subcellularLocation>
    <subcellularLocation>
        <location evidence="5">Endoplasmic reticulum-Golgi intermediate compartment membrane</location>
        <topology evidence="5">Multi-pass membrane protein</topology>
    </subcellularLocation>
    <subcellularLocation>
        <location evidence="5">Golgi apparatus membrane</location>
        <topology evidence="5">Multi-pass membrane protein</topology>
    </subcellularLocation>
    <subcellularLocation>
        <location evidence="1">Membrane</location>
    </subcellularLocation>
</comment>
<organism evidence="9 10">
    <name type="scientific">Viridothelium virens</name>
    <name type="common">Speckled blister lichen</name>
    <name type="synonym">Trypethelium virens</name>
    <dbReference type="NCBI Taxonomy" id="1048519"/>
    <lineage>
        <taxon>Eukaryota</taxon>
        <taxon>Fungi</taxon>
        <taxon>Dikarya</taxon>
        <taxon>Ascomycota</taxon>
        <taxon>Pezizomycotina</taxon>
        <taxon>Dothideomycetes</taxon>
        <taxon>Dothideomycetes incertae sedis</taxon>
        <taxon>Trypetheliales</taxon>
        <taxon>Trypetheliaceae</taxon>
        <taxon>Viridothelium</taxon>
    </lineage>
</organism>
<feature type="compositionally biased region" description="Basic and acidic residues" evidence="6">
    <location>
        <begin position="384"/>
        <end position="398"/>
    </location>
</feature>
<evidence type="ECO:0000256" key="4">
    <source>
        <dbReference type="ARBA" id="ARBA00023136"/>
    </source>
</evidence>
<reference evidence="9" key="1">
    <citation type="journal article" date="2020" name="Stud. Mycol.">
        <title>101 Dothideomycetes genomes: a test case for predicting lifestyles and emergence of pathogens.</title>
        <authorList>
            <person name="Haridas S."/>
            <person name="Albert R."/>
            <person name="Binder M."/>
            <person name="Bloem J."/>
            <person name="Labutti K."/>
            <person name="Salamov A."/>
            <person name="Andreopoulos B."/>
            <person name="Baker S."/>
            <person name="Barry K."/>
            <person name="Bills G."/>
            <person name="Bluhm B."/>
            <person name="Cannon C."/>
            <person name="Castanera R."/>
            <person name="Culley D."/>
            <person name="Daum C."/>
            <person name="Ezra D."/>
            <person name="Gonzalez J."/>
            <person name="Henrissat B."/>
            <person name="Kuo A."/>
            <person name="Liang C."/>
            <person name="Lipzen A."/>
            <person name="Lutzoni F."/>
            <person name="Magnuson J."/>
            <person name="Mondo S."/>
            <person name="Nolan M."/>
            <person name="Ohm R."/>
            <person name="Pangilinan J."/>
            <person name="Park H.-J."/>
            <person name="Ramirez L."/>
            <person name="Alfaro M."/>
            <person name="Sun H."/>
            <person name="Tritt A."/>
            <person name="Yoshinaga Y."/>
            <person name="Zwiers L.-H."/>
            <person name="Turgeon B."/>
            <person name="Goodwin S."/>
            <person name="Spatafora J."/>
            <person name="Crous P."/>
            <person name="Grigoriev I."/>
        </authorList>
    </citation>
    <scope>NUCLEOTIDE SEQUENCE</scope>
    <source>
        <strain evidence="9">Tuck. ex Michener</strain>
    </source>
</reference>
<dbReference type="Pfam" id="PF07970">
    <property type="entry name" value="COPIIcoated_ERV"/>
    <property type="match status" value="1"/>
</dbReference>
<dbReference type="AlphaFoldDB" id="A0A6A6HJK1"/>
<comment type="similarity">
    <text evidence="5">Belongs to the ERGIC family.</text>
</comment>
<evidence type="ECO:0000259" key="7">
    <source>
        <dbReference type="Pfam" id="PF07970"/>
    </source>
</evidence>
<evidence type="ECO:0000313" key="10">
    <source>
        <dbReference type="Proteomes" id="UP000800092"/>
    </source>
</evidence>
<dbReference type="GO" id="GO:0000139">
    <property type="term" value="C:Golgi membrane"/>
    <property type="evidence" value="ECO:0007669"/>
    <property type="project" value="UniProtKB-SubCell"/>
</dbReference>
<dbReference type="GO" id="GO:0005789">
    <property type="term" value="C:endoplasmic reticulum membrane"/>
    <property type="evidence" value="ECO:0007669"/>
    <property type="project" value="UniProtKB-SubCell"/>
</dbReference>
<proteinExistence type="inferred from homology"/>
<feature type="domain" description="Endoplasmic reticulum vesicle transporter N-terminal" evidence="8">
    <location>
        <begin position="22"/>
        <end position="110"/>
    </location>
</feature>
<evidence type="ECO:0000256" key="3">
    <source>
        <dbReference type="ARBA" id="ARBA00022989"/>
    </source>
</evidence>
<dbReference type="PANTHER" id="PTHR10984">
    <property type="entry name" value="ENDOPLASMIC RETICULUM-GOLGI INTERMEDIATE COMPARTMENT PROTEIN"/>
    <property type="match status" value="1"/>
</dbReference>
<feature type="region of interest" description="Disordered" evidence="6">
    <location>
        <begin position="373"/>
        <end position="398"/>
    </location>
</feature>
<evidence type="ECO:0000256" key="6">
    <source>
        <dbReference type="SAM" id="MobiDB-lite"/>
    </source>
</evidence>
<dbReference type="OrthoDB" id="5541786at2759"/>
<dbReference type="Pfam" id="PF13850">
    <property type="entry name" value="ERGIC_N"/>
    <property type="match status" value="1"/>
</dbReference>
<keyword evidence="5" id="KW-0931">ER-Golgi transport</keyword>
<comment type="function">
    <text evidence="5">Plays a role in transport between endoplasmic reticulum and Golgi.</text>
</comment>
<keyword evidence="5" id="KW-0813">Transport</keyword>
<evidence type="ECO:0000256" key="5">
    <source>
        <dbReference type="RuleBase" id="RU369013"/>
    </source>
</evidence>
<dbReference type="GO" id="GO:0006888">
    <property type="term" value="P:endoplasmic reticulum to Golgi vesicle-mediated transport"/>
    <property type="evidence" value="ECO:0007669"/>
    <property type="project" value="UniProtKB-UniRule"/>
</dbReference>
<evidence type="ECO:0000256" key="1">
    <source>
        <dbReference type="ARBA" id="ARBA00004370"/>
    </source>
</evidence>
<keyword evidence="5" id="KW-0333">Golgi apparatus</keyword>
<keyword evidence="5" id="KW-0256">Endoplasmic reticulum</keyword>
<protein>
    <recommendedName>
        <fullName evidence="5">Endoplasmic reticulum-Golgi intermediate compartment protein</fullName>
    </recommendedName>
</protein>